<accession>R7UGV2</accession>
<dbReference type="Pfam" id="PF00024">
    <property type="entry name" value="PAN_1"/>
    <property type="match status" value="2"/>
</dbReference>
<evidence type="ECO:0000313" key="3">
    <source>
        <dbReference type="EMBL" id="ELU05328.1"/>
    </source>
</evidence>
<protein>
    <recommendedName>
        <fullName evidence="2">Apple domain-containing protein</fullName>
    </recommendedName>
</protein>
<reference evidence="4" key="3">
    <citation type="submission" date="2015-06" db="UniProtKB">
        <authorList>
            <consortium name="EnsemblMetazoa"/>
        </authorList>
    </citation>
    <scope>IDENTIFICATION</scope>
</reference>
<evidence type="ECO:0000259" key="2">
    <source>
        <dbReference type="PROSITE" id="PS50948"/>
    </source>
</evidence>
<proteinExistence type="predicted"/>
<feature type="compositionally biased region" description="Basic and acidic residues" evidence="1">
    <location>
        <begin position="8"/>
        <end position="36"/>
    </location>
</feature>
<organism evidence="3">
    <name type="scientific">Capitella teleta</name>
    <name type="common">Polychaete worm</name>
    <dbReference type="NCBI Taxonomy" id="283909"/>
    <lineage>
        <taxon>Eukaryota</taxon>
        <taxon>Metazoa</taxon>
        <taxon>Spiralia</taxon>
        <taxon>Lophotrochozoa</taxon>
        <taxon>Annelida</taxon>
        <taxon>Polychaeta</taxon>
        <taxon>Sedentaria</taxon>
        <taxon>Scolecida</taxon>
        <taxon>Capitellidae</taxon>
        <taxon>Capitella</taxon>
    </lineage>
</organism>
<dbReference type="SMART" id="SM00473">
    <property type="entry name" value="PAN_AP"/>
    <property type="match status" value="2"/>
</dbReference>
<feature type="domain" description="Apple" evidence="2">
    <location>
        <begin position="98"/>
        <end position="172"/>
    </location>
</feature>
<reference evidence="3 5" key="2">
    <citation type="journal article" date="2013" name="Nature">
        <title>Insights into bilaterian evolution from three spiralian genomes.</title>
        <authorList>
            <person name="Simakov O."/>
            <person name="Marletaz F."/>
            <person name="Cho S.J."/>
            <person name="Edsinger-Gonzales E."/>
            <person name="Havlak P."/>
            <person name="Hellsten U."/>
            <person name="Kuo D.H."/>
            <person name="Larsson T."/>
            <person name="Lv J."/>
            <person name="Arendt D."/>
            <person name="Savage R."/>
            <person name="Osoegawa K."/>
            <person name="de Jong P."/>
            <person name="Grimwood J."/>
            <person name="Chapman J.A."/>
            <person name="Shapiro H."/>
            <person name="Aerts A."/>
            <person name="Otillar R.P."/>
            <person name="Terry A.Y."/>
            <person name="Boore J.L."/>
            <person name="Grigoriev I.V."/>
            <person name="Lindberg D.R."/>
            <person name="Seaver E.C."/>
            <person name="Weisblat D.A."/>
            <person name="Putnam N.H."/>
            <person name="Rokhsar D.S."/>
        </authorList>
    </citation>
    <scope>NUCLEOTIDE SEQUENCE</scope>
    <source>
        <strain evidence="3 5">I ESC-2004</strain>
    </source>
</reference>
<dbReference type="EnsemblMetazoa" id="CapteT193024">
    <property type="protein sequence ID" value="CapteP193024"/>
    <property type="gene ID" value="CapteG193024"/>
</dbReference>
<feature type="region of interest" description="Disordered" evidence="1">
    <location>
        <begin position="271"/>
        <end position="328"/>
    </location>
</feature>
<dbReference type="HOGENOM" id="CLU_525412_0_0_1"/>
<name>R7UGV2_CAPTE</name>
<reference evidence="5" key="1">
    <citation type="submission" date="2012-12" db="EMBL/GenBank/DDBJ databases">
        <authorList>
            <person name="Hellsten U."/>
            <person name="Grimwood J."/>
            <person name="Chapman J.A."/>
            <person name="Shapiro H."/>
            <person name="Aerts A."/>
            <person name="Otillar R.P."/>
            <person name="Terry A.Y."/>
            <person name="Boore J.L."/>
            <person name="Simakov O."/>
            <person name="Marletaz F."/>
            <person name="Cho S.-J."/>
            <person name="Edsinger-Gonzales E."/>
            <person name="Havlak P."/>
            <person name="Kuo D.-H."/>
            <person name="Larsson T."/>
            <person name="Lv J."/>
            <person name="Arendt D."/>
            <person name="Savage R."/>
            <person name="Osoegawa K."/>
            <person name="de Jong P."/>
            <person name="Lindberg D.R."/>
            <person name="Seaver E.C."/>
            <person name="Weisblat D.A."/>
            <person name="Putnam N.H."/>
            <person name="Grigoriev I.V."/>
            <person name="Rokhsar D.S."/>
        </authorList>
    </citation>
    <scope>NUCLEOTIDE SEQUENCE</scope>
    <source>
        <strain evidence="5">I ESC-2004</strain>
    </source>
</reference>
<dbReference type="PROSITE" id="PS50948">
    <property type="entry name" value="PAN"/>
    <property type="match status" value="2"/>
</dbReference>
<feature type="region of interest" description="Disordered" evidence="1">
    <location>
        <begin position="1"/>
        <end position="39"/>
    </location>
</feature>
<dbReference type="SUPFAM" id="SSF57414">
    <property type="entry name" value="Hairpin loop containing domain-like"/>
    <property type="match status" value="1"/>
</dbReference>
<feature type="region of interest" description="Disordered" evidence="1">
    <location>
        <begin position="393"/>
        <end position="417"/>
    </location>
</feature>
<evidence type="ECO:0000256" key="1">
    <source>
        <dbReference type="SAM" id="MobiDB-lite"/>
    </source>
</evidence>
<keyword evidence="5" id="KW-1185">Reference proteome</keyword>
<dbReference type="EMBL" id="AMQN01007867">
    <property type="status" value="NOT_ANNOTATED_CDS"/>
    <property type="molecule type" value="Genomic_DNA"/>
</dbReference>
<dbReference type="Proteomes" id="UP000014760">
    <property type="component" value="Unassembled WGS sequence"/>
</dbReference>
<feature type="compositionally biased region" description="Low complexity" evidence="1">
    <location>
        <begin position="393"/>
        <end position="403"/>
    </location>
</feature>
<dbReference type="EMBL" id="KB301608">
    <property type="protein sequence ID" value="ELU05328.1"/>
    <property type="molecule type" value="Genomic_DNA"/>
</dbReference>
<evidence type="ECO:0000313" key="5">
    <source>
        <dbReference type="Proteomes" id="UP000014760"/>
    </source>
</evidence>
<dbReference type="InterPro" id="IPR003609">
    <property type="entry name" value="Pan_app"/>
</dbReference>
<dbReference type="EMBL" id="AMQN01007866">
    <property type="status" value="NOT_ANNOTATED_CDS"/>
    <property type="molecule type" value="Genomic_DNA"/>
</dbReference>
<evidence type="ECO:0000313" key="4">
    <source>
        <dbReference type="EnsemblMetazoa" id="CapteP193024"/>
    </source>
</evidence>
<gene>
    <name evidence="3" type="ORF">CAPTEDRAFT_193024</name>
</gene>
<sequence length="519" mass="58403">MVRSLSHYYHEIRKNAENGSGEERERKERERKEKDAPGWTMLGNVQGGRDYRTTKEMAPDQDKCRKNLLKIATAEMKLPTINGTSIKTADANAETQNCSMDNWMDNKAMLAHTTITNLIISLDVCKTYCLDNIDCKSVSYYGLLGTCHQQYKNSRTANPTYALGYEFLDKVCDDDAEFQQCFMGNWMDNKELLEHTSIINSLISLDECKSKCLNNVDCKSVSYNGLFGTCYQQHKNSETANPTYHLAYEFLDKICDGEVMPELSTLTQTVEATTDADSTDAKTSTESRPPPSTEQEVTTQSIDTQEDITSVGTTSQTTKSITDIPSSVGENVRTTANLLRSSQLIIEQQTQTHESTGSEVVFTAHDRTTQQSPMPTRQKGTVLIENSIEEISTTQATQTQATQGIKTQETHVRTTEPEIQTQTRALHTTDFTTKESENLDLDWEIWTSWTSCYASRESTNDFETMRIKLCSVSDDSREVNRNESCPYSLNGIVGEQQISLCEHISSCDLCNLGSFHFCR</sequence>
<dbReference type="AlphaFoldDB" id="R7UGV2"/>
<feature type="compositionally biased region" description="Polar residues" evidence="1">
    <location>
        <begin position="293"/>
        <end position="328"/>
    </location>
</feature>
<feature type="non-terminal residue" evidence="3">
    <location>
        <position position="519"/>
    </location>
</feature>
<feature type="domain" description="Apple" evidence="2">
    <location>
        <begin position="181"/>
        <end position="255"/>
    </location>
</feature>